<evidence type="ECO:0000259" key="2">
    <source>
        <dbReference type="Pfam" id="PF13482"/>
    </source>
</evidence>
<keyword evidence="4" id="KW-1185">Reference proteome</keyword>
<dbReference type="RefSeq" id="WP_265382751.1">
    <property type="nucleotide sequence ID" value="NZ_CP110615.1"/>
</dbReference>
<protein>
    <submittedName>
        <fullName evidence="3">TM0106 family RecB-like putative nuclease</fullName>
    </submittedName>
</protein>
<dbReference type="NCBIfam" id="TIGR03491">
    <property type="entry name" value="TM0106 family RecB-like putative nuclease"/>
    <property type="match status" value="1"/>
</dbReference>
<gene>
    <name evidence="3" type="ORF">RHODO2019_16210</name>
</gene>
<dbReference type="EMBL" id="CP110615">
    <property type="protein sequence ID" value="UZJ24644.1"/>
    <property type="molecule type" value="Genomic_DNA"/>
</dbReference>
<dbReference type="InterPro" id="IPR019993">
    <property type="entry name" value="RecB_nuclease_TM0106_put"/>
</dbReference>
<evidence type="ECO:0000256" key="1">
    <source>
        <dbReference type="SAM" id="MobiDB-lite"/>
    </source>
</evidence>
<dbReference type="InterPro" id="IPR038720">
    <property type="entry name" value="YprB_RNase_H-like_dom"/>
</dbReference>
<dbReference type="Proteomes" id="UP001164965">
    <property type="component" value="Chromosome"/>
</dbReference>
<organism evidence="3 4">
    <name type="scientific">Rhodococcus antarcticus</name>
    <dbReference type="NCBI Taxonomy" id="2987751"/>
    <lineage>
        <taxon>Bacteria</taxon>
        <taxon>Bacillati</taxon>
        <taxon>Actinomycetota</taxon>
        <taxon>Actinomycetes</taxon>
        <taxon>Mycobacteriales</taxon>
        <taxon>Nocardiaceae</taxon>
        <taxon>Rhodococcus</taxon>
    </lineage>
</organism>
<accession>A0ABY6NZ17</accession>
<sequence>MESRALLDAAVLTRCRHRVALENDPARTVSRPGGPVDPGVLQRQAEAAAHRVAVAVQLRAGAAERGTPWVDVPTGLPAGERERRTVEALRSGAERVWGAVLPRDLGAGRRGSVELLVRRGSGWVPVLVVNHRVTDPGSGARTTGLHDWAPALDAGRTPRSHPRDQLRLAHLTRLLEHAGHASAEQVGGVVGLDADCVLVHDLAAPSWPPTPADPHGRSTLDEHDARFTDRRAVADGVLPTVARRIGECRTCPWWPRCSLELTEAHDVSLVVRGGQVDVLRALGVTTVDALAAWDGPAPLTWRGASFADAVVLARAWLVDAPLVRRGPVRIHRADVEVDVDMESYLEHGAYLWGALLTEDGRAADYRPFATWEPLPTEDEGRSFAEFWTWLSGVRADAAARGRTFAAYCYSEAAENRWLLASAVRFAGRPGIPGVDEVRAFIRSEQWVDVYEAVGASFLCPRGKGLKKVAPVAGFRWRDAEAGGEASMGWYRRAVGLDGEPDEVQRQRLLDYNADDVGATKALREWMSSPAVLGIPLAAEL</sequence>
<name>A0ABY6NZ17_9NOCA</name>
<proteinExistence type="predicted"/>
<feature type="domain" description="YprB ribonuclease H-like" evidence="2">
    <location>
        <begin position="443"/>
        <end position="526"/>
    </location>
</feature>
<feature type="region of interest" description="Disordered" evidence="1">
    <location>
        <begin position="138"/>
        <end position="162"/>
    </location>
</feature>
<reference evidence="3" key="1">
    <citation type="submission" date="2022-10" db="EMBL/GenBank/DDBJ databases">
        <title>Rhodococcus sp.75.</title>
        <authorList>
            <person name="Sun M."/>
        </authorList>
    </citation>
    <scope>NUCLEOTIDE SEQUENCE</scope>
    <source>
        <strain evidence="3">75</strain>
    </source>
</reference>
<evidence type="ECO:0000313" key="4">
    <source>
        <dbReference type="Proteomes" id="UP001164965"/>
    </source>
</evidence>
<dbReference type="Pfam" id="PF13482">
    <property type="entry name" value="RNase_H_2"/>
    <property type="match status" value="1"/>
</dbReference>
<evidence type="ECO:0000313" key="3">
    <source>
        <dbReference type="EMBL" id="UZJ24644.1"/>
    </source>
</evidence>